<evidence type="ECO:0008006" key="3">
    <source>
        <dbReference type="Google" id="ProtNLM"/>
    </source>
</evidence>
<protein>
    <recommendedName>
        <fullName evidence="3">Hexosyltransferase</fullName>
    </recommendedName>
</protein>
<keyword evidence="2" id="KW-1185">Reference proteome</keyword>
<proteinExistence type="predicted"/>
<dbReference type="Proteomes" id="UP001189429">
    <property type="component" value="Unassembled WGS sequence"/>
</dbReference>
<name>A0ABN9PAG1_9DINO</name>
<gene>
    <name evidence="1" type="ORF">PCOR1329_LOCUS16</name>
</gene>
<sequence length="248" mass="28321">MPGMLLRMHRFASEVSSGMPFAHFLVSADDTGLAPEHQAQLDLPPSSVHRYVWDDVKEQYRVLRVLPGKFNQKVSARYFHMEPILLAVAFAEKHTDLANDALVWVFEDDVFICGTLSGFVSQYAEDASDFLGYGRYKGSWVFWYWGSGPFLRRYAKVNRTVELEHVQRFSMRFVRHMASLCREQNFTAESEMFAPTVCQSEGFRCSSFDRRHLGVYMWNTRLNQTAAGASCARTNSSGLSTINHAGKF</sequence>
<evidence type="ECO:0000313" key="2">
    <source>
        <dbReference type="Proteomes" id="UP001189429"/>
    </source>
</evidence>
<evidence type="ECO:0000313" key="1">
    <source>
        <dbReference type="EMBL" id="CAK0788044.1"/>
    </source>
</evidence>
<reference evidence="1" key="1">
    <citation type="submission" date="2023-10" db="EMBL/GenBank/DDBJ databases">
        <authorList>
            <person name="Chen Y."/>
            <person name="Shah S."/>
            <person name="Dougan E. K."/>
            <person name="Thang M."/>
            <person name="Chan C."/>
        </authorList>
    </citation>
    <scope>NUCLEOTIDE SEQUENCE [LARGE SCALE GENOMIC DNA]</scope>
</reference>
<dbReference type="EMBL" id="CAUYUJ010000001">
    <property type="protein sequence ID" value="CAK0788044.1"/>
    <property type="molecule type" value="Genomic_DNA"/>
</dbReference>
<organism evidence="1 2">
    <name type="scientific">Prorocentrum cordatum</name>
    <dbReference type="NCBI Taxonomy" id="2364126"/>
    <lineage>
        <taxon>Eukaryota</taxon>
        <taxon>Sar</taxon>
        <taxon>Alveolata</taxon>
        <taxon>Dinophyceae</taxon>
        <taxon>Prorocentrales</taxon>
        <taxon>Prorocentraceae</taxon>
        <taxon>Prorocentrum</taxon>
    </lineage>
</organism>
<comment type="caution">
    <text evidence="1">The sequence shown here is derived from an EMBL/GenBank/DDBJ whole genome shotgun (WGS) entry which is preliminary data.</text>
</comment>
<accession>A0ABN9PAG1</accession>